<evidence type="ECO:0000256" key="2">
    <source>
        <dbReference type="ARBA" id="ARBA00023136"/>
    </source>
</evidence>
<dbReference type="SUPFAM" id="SSF48452">
    <property type="entry name" value="TPR-like"/>
    <property type="match status" value="1"/>
</dbReference>
<dbReference type="SMART" id="SM00028">
    <property type="entry name" value="TPR"/>
    <property type="match status" value="8"/>
</dbReference>
<dbReference type="Pfam" id="PF13432">
    <property type="entry name" value="TPR_16"/>
    <property type="match status" value="1"/>
</dbReference>
<dbReference type="InterPro" id="IPR019734">
    <property type="entry name" value="TPR_rpt"/>
</dbReference>
<accession>A0A1V4AQ55</accession>
<keyword evidence="4" id="KW-0802">TPR repeat</keyword>
<dbReference type="Gene3D" id="1.25.40.10">
    <property type="entry name" value="Tetratricopeptide repeat domain"/>
    <property type="match status" value="1"/>
</dbReference>
<dbReference type="AlphaFoldDB" id="A0A1V4AQ55"/>
<evidence type="ECO:0000256" key="3">
    <source>
        <dbReference type="ARBA" id="ARBA00023237"/>
    </source>
</evidence>
<dbReference type="Proteomes" id="UP000189681">
    <property type="component" value="Unassembled WGS sequence"/>
</dbReference>
<comment type="caution">
    <text evidence="6">The sequence shown here is derived from an EMBL/GenBank/DDBJ whole genome shotgun (WGS) entry which is preliminary data.</text>
</comment>
<dbReference type="InterPro" id="IPR036942">
    <property type="entry name" value="Beta-barrel_TonB_sf"/>
</dbReference>
<proteinExistence type="predicted"/>
<dbReference type="EMBL" id="AYTS01000159">
    <property type="protein sequence ID" value="OOP55278.1"/>
    <property type="molecule type" value="Genomic_DNA"/>
</dbReference>
<gene>
    <name evidence="6" type="ORF">AYP45_15725</name>
</gene>
<feature type="repeat" description="TPR" evidence="4">
    <location>
        <begin position="344"/>
        <end position="377"/>
    </location>
</feature>
<dbReference type="Pfam" id="PF04773">
    <property type="entry name" value="FecR"/>
    <property type="match status" value="1"/>
</dbReference>
<feature type="repeat" description="TPR" evidence="4">
    <location>
        <begin position="378"/>
        <end position="411"/>
    </location>
</feature>
<dbReference type="PANTHER" id="PTHR12558:SF13">
    <property type="entry name" value="CELL DIVISION CYCLE PROTEIN 27 HOMOLOG"/>
    <property type="match status" value="1"/>
</dbReference>
<dbReference type="Pfam" id="PF13181">
    <property type="entry name" value="TPR_8"/>
    <property type="match status" value="1"/>
</dbReference>
<dbReference type="SUPFAM" id="SSF81901">
    <property type="entry name" value="HCP-like"/>
    <property type="match status" value="1"/>
</dbReference>
<protein>
    <recommendedName>
        <fullName evidence="5">FecR protein domain-containing protein</fullName>
    </recommendedName>
</protein>
<dbReference type="InterPro" id="IPR011990">
    <property type="entry name" value="TPR-like_helical_dom_sf"/>
</dbReference>
<dbReference type="Gene3D" id="2.40.170.20">
    <property type="entry name" value="TonB-dependent receptor, beta-barrel domain"/>
    <property type="match status" value="1"/>
</dbReference>
<evidence type="ECO:0000256" key="4">
    <source>
        <dbReference type="PROSITE-ProRule" id="PRU00339"/>
    </source>
</evidence>
<dbReference type="GO" id="GO:0009279">
    <property type="term" value="C:cell outer membrane"/>
    <property type="evidence" value="ECO:0007669"/>
    <property type="project" value="UniProtKB-SubCell"/>
</dbReference>
<dbReference type="PANTHER" id="PTHR12558">
    <property type="entry name" value="CELL DIVISION CYCLE 16,23,27"/>
    <property type="match status" value="1"/>
</dbReference>
<feature type="repeat" description="TPR" evidence="4">
    <location>
        <begin position="310"/>
        <end position="343"/>
    </location>
</feature>
<dbReference type="PROSITE" id="PS50005">
    <property type="entry name" value="TPR"/>
    <property type="match status" value="3"/>
</dbReference>
<sequence>MVTQAGLLFSEVAWAETDEEWVAKMVSVQGDVQAKRKDTTPWEPAKLDDTYYPGDMIRVSEQSRAGIVLSNETVIRLDQNTTITFTGIEKEQTSLLDMLAGAIHFISRTPRTLKVNTPFVDATVEGTEFLLVVREGKTLLTVFEGQVLATNQAGTLSLTSGKSAVAKDGQAPTPYVVVRPRDAVQWALYYPPILSYRGEDFPDDGKNTWQEMIRESIPCYWDGDLTHAFSRIENAPNDIQDPRFFNYRAALLLTVGRVEAAYADVEKALNLAPGDSTATALQSIIATVQKENEKALKLAHKAVETNPDSATAYIALSYAHQAHFNLEEALASLQEAVKRAPENGLAWARLSEIWLSLGNLDKALESAKKAVSFNPRIARIQTVLGYAYVTLIKIKESIKAFEKAIELDQADPIPRLGLGLAKIRKGKLKEGRREIEIAASLDPNQSIIRSYLGKAYFEEKRNKLAQDQFGMAKELDPLDPTPFFYDAIRKQTQNRPVEALQDLQKSIELNDNRAVYRSRMLLDSDLAARSASLARIYTDLGFQQLALVEGWKSTNADPGNYSAHRFLADVYSVLPRHEVARVSELLQSQLLQPINITPVHPQLAESNLFILEGAGPTDASFAEFNPLFNRNRLALQGSGVAGGNNTRGDEIVQSGVYDRLSYSIGQFHYETDGFRKNNDQELDIYNLFTQFSLSQKTSIQAEFRKHDRDRGDLQLRFDPDSFDETLRLEEKTNSARLGFHHAFTPNSDLIASGIYVDSDSEAFTEFPDIFSFGLEGKEDGFMNELQHLFRYEQFSIISGAGYVDTDLEATETITDFLTPATVTTVRDFDTRHTNFYIYSQIVFPESVTWTVGGSADFFEDVLVDRDQWNPKFGLTWDILPNTTFRAAIFRTLQRSLTTNQTIEPTQVAGFNQLFDDSTGVDAWRYGAALDQKFSRTLYGGVEFSRRELEIPFEFINASDGTRRVDEGDAKEHMGRAYLFWTPHPWLAASIEFLYERFENPDVVFEELFSDLETFRMPLGISFFHPSGFIGRLKPAFIHQRGNFGDPFQGTAESGEDQFWVVDASVGYRLPKRWGLVTIETKNLFDEEFQFQDTDPASPLVIPERLVLFRFTLAF</sequence>
<feature type="domain" description="FecR protein" evidence="5">
    <location>
        <begin position="56"/>
        <end position="147"/>
    </location>
</feature>
<dbReference type="STRING" id="1004156.AYP45_15725"/>
<organism evidence="6 7">
    <name type="scientific">Candidatus Brocadia carolinensis</name>
    <dbReference type="NCBI Taxonomy" id="1004156"/>
    <lineage>
        <taxon>Bacteria</taxon>
        <taxon>Pseudomonadati</taxon>
        <taxon>Planctomycetota</taxon>
        <taxon>Candidatus Brocadiia</taxon>
        <taxon>Candidatus Brocadiales</taxon>
        <taxon>Candidatus Brocadiaceae</taxon>
        <taxon>Candidatus Brocadia</taxon>
    </lineage>
</organism>
<reference evidence="6 7" key="1">
    <citation type="journal article" date="2017" name="Water Res.">
        <title>Discovery and metagenomic analysis of an anammox bacterial enrichment related to Candidatus "Brocadia caroliniensis" in a full-scale glycerol-fed nitritation-denitritation separate centrate treatment process.</title>
        <authorList>
            <person name="Park H."/>
            <person name="Brotto A.C."/>
            <person name="van Loosdrecht M.C."/>
            <person name="Chandran K."/>
        </authorList>
    </citation>
    <scope>NUCLEOTIDE SEQUENCE [LARGE SCALE GENOMIC DNA]</scope>
    <source>
        <strain evidence="6">26THWARD</strain>
    </source>
</reference>
<dbReference type="Gene3D" id="2.60.120.1440">
    <property type="match status" value="1"/>
</dbReference>
<evidence type="ECO:0000313" key="6">
    <source>
        <dbReference type="EMBL" id="OOP55278.1"/>
    </source>
</evidence>
<keyword evidence="2" id="KW-0472">Membrane</keyword>
<comment type="subcellular location">
    <subcellularLocation>
        <location evidence="1">Cell outer membrane</location>
    </subcellularLocation>
</comment>
<evidence type="ECO:0000313" key="7">
    <source>
        <dbReference type="Proteomes" id="UP000189681"/>
    </source>
</evidence>
<name>A0A1V4AQ55_9BACT</name>
<dbReference type="SUPFAM" id="SSF56935">
    <property type="entry name" value="Porins"/>
    <property type="match status" value="1"/>
</dbReference>
<evidence type="ECO:0000259" key="5">
    <source>
        <dbReference type="Pfam" id="PF04773"/>
    </source>
</evidence>
<dbReference type="InterPro" id="IPR006860">
    <property type="entry name" value="FecR"/>
</dbReference>
<keyword evidence="3" id="KW-0998">Cell outer membrane</keyword>
<evidence type="ECO:0000256" key="1">
    <source>
        <dbReference type="ARBA" id="ARBA00004442"/>
    </source>
</evidence>